<dbReference type="Gene3D" id="3.40.50.1000">
    <property type="entry name" value="HAD superfamily/HAD-like"/>
    <property type="match status" value="1"/>
</dbReference>
<dbReference type="SFLD" id="SFLDS00003">
    <property type="entry name" value="Haloacid_Dehalogenase"/>
    <property type="match status" value="1"/>
</dbReference>
<evidence type="ECO:0000256" key="2">
    <source>
        <dbReference type="ARBA" id="ARBA00022801"/>
    </source>
</evidence>
<dbReference type="EMBL" id="CP002049">
    <property type="protein sequence ID" value="ADI15638.1"/>
    <property type="molecule type" value="Genomic_DNA"/>
</dbReference>
<gene>
    <name evidence="4" type="ordered locus">Trad_2532</name>
</gene>
<dbReference type="HOGENOM" id="CLU_045011_8_3_0"/>
<keyword evidence="5" id="KW-1185">Reference proteome</keyword>
<dbReference type="KEGG" id="tra:Trad_2532"/>
<evidence type="ECO:0000313" key="4">
    <source>
        <dbReference type="EMBL" id="ADI15638.1"/>
    </source>
</evidence>
<dbReference type="Gene3D" id="1.20.120.1600">
    <property type="match status" value="1"/>
</dbReference>
<dbReference type="Pfam" id="PF00702">
    <property type="entry name" value="Hydrolase"/>
    <property type="match status" value="1"/>
</dbReference>
<dbReference type="OrthoDB" id="9809962at2"/>
<keyword evidence="2 4" id="KW-0378">Hydrolase</keyword>
<reference evidence="4 5" key="2">
    <citation type="journal article" date="2011" name="Stand. Genomic Sci.">
        <title>Complete genome sequence of Truepera radiovictrix type strain (RQ-24).</title>
        <authorList>
            <person name="Ivanova N."/>
            <person name="Rohde C."/>
            <person name="Munk C."/>
            <person name="Nolan M."/>
            <person name="Lucas S."/>
            <person name="Del Rio T.G."/>
            <person name="Tice H."/>
            <person name="Deshpande S."/>
            <person name="Cheng J.F."/>
            <person name="Tapia R."/>
            <person name="Han C."/>
            <person name="Goodwin L."/>
            <person name="Pitluck S."/>
            <person name="Liolios K."/>
            <person name="Mavromatis K."/>
            <person name="Mikhailova N."/>
            <person name="Pati A."/>
            <person name="Chen A."/>
            <person name="Palaniappan K."/>
            <person name="Land M."/>
            <person name="Hauser L."/>
            <person name="Chang Y.J."/>
            <person name="Jeffries C.D."/>
            <person name="Brambilla E."/>
            <person name="Rohde M."/>
            <person name="Goker M."/>
            <person name="Tindall B.J."/>
            <person name="Woyke T."/>
            <person name="Bristow J."/>
            <person name="Eisen J.A."/>
            <person name="Markowitz V."/>
            <person name="Hugenholtz P."/>
            <person name="Kyrpides N.C."/>
            <person name="Klenk H.P."/>
            <person name="Lapidus A."/>
        </authorList>
    </citation>
    <scope>NUCLEOTIDE SEQUENCE [LARGE SCALE GENOMIC DNA]</scope>
    <source>
        <strain evidence="5">DSM 17093 / CIP 108686 / LMG 22925 / RQ-24</strain>
    </source>
</reference>
<protein>
    <submittedName>
        <fullName evidence="4">HAD-superfamily hydrolase, subfamily IA, variant 3</fullName>
    </submittedName>
</protein>
<sequence length="223" mass="23971">MTRAICFDFDGTLAHYTGDFAAFVAGLRAELSLTQCDMRGFGESLSQHLRAEGAVTLRSALEATLAGLEQRPPPDIEEVATRAVAAYAAQVALRPGAREVLAMCAQRVPLALVTNGPEDMQRAAVRAVGLEAFFRTILISGDRDVGVRKPHPRLFDLACTGLERRPEETLMVGDDLHADIEGALVYGMRAVYVGGDGGEGFDAVPDLFALHKFLEAPTTRLEG</sequence>
<dbReference type="InterPro" id="IPR051400">
    <property type="entry name" value="HAD-like_hydrolase"/>
</dbReference>
<dbReference type="eggNOG" id="COG1011">
    <property type="taxonomic scope" value="Bacteria"/>
</dbReference>
<dbReference type="SUPFAM" id="SSF56784">
    <property type="entry name" value="HAD-like"/>
    <property type="match status" value="1"/>
</dbReference>
<comment type="cofactor">
    <cofactor evidence="1">
        <name>Mg(2+)</name>
        <dbReference type="ChEBI" id="CHEBI:18420"/>
    </cofactor>
</comment>
<dbReference type="NCBIfam" id="TIGR01509">
    <property type="entry name" value="HAD-SF-IA-v3"/>
    <property type="match status" value="1"/>
</dbReference>
<dbReference type="SFLD" id="SFLDG01129">
    <property type="entry name" value="C1.5:_HAD__Beta-PGM__Phosphata"/>
    <property type="match status" value="1"/>
</dbReference>
<dbReference type="InterPro" id="IPR006439">
    <property type="entry name" value="HAD-SF_hydro_IA"/>
</dbReference>
<accession>D7CTU1</accession>
<evidence type="ECO:0000256" key="3">
    <source>
        <dbReference type="ARBA" id="ARBA00022842"/>
    </source>
</evidence>
<evidence type="ECO:0000313" key="5">
    <source>
        <dbReference type="Proteomes" id="UP000000379"/>
    </source>
</evidence>
<dbReference type="InterPro" id="IPR036412">
    <property type="entry name" value="HAD-like_sf"/>
</dbReference>
<dbReference type="AlphaFoldDB" id="D7CTU1"/>
<proteinExistence type="predicted"/>
<dbReference type="STRING" id="649638.Trad_2532"/>
<dbReference type="PANTHER" id="PTHR46470">
    <property type="entry name" value="N-ACYLNEURAMINATE-9-PHOSPHATASE"/>
    <property type="match status" value="1"/>
</dbReference>
<evidence type="ECO:0000256" key="1">
    <source>
        <dbReference type="ARBA" id="ARBA00001946"/>
    </source>
</evidence>
<dbReference type="InterPro" id="IPR023214">
    <property type="entry name" value="HAD_sf"/>
</dbReference>
<dbReference type="PANTHER" id="PTHR46470:SF4">
    <property type="entry name" value="5-AMINO-6-(5-PHOSPHO-D-RIBITYLAMINO)URACIL PHOSPHATASE YIGB"/>
    <property type="match status" value="1"/>
</dbReference>
<name>D7CTU1_TRURR</name>
<keyword evidence="3" id="KW-0460">Magnesium</keyword>
<organism evidence="4 5">
    <name type="scientific">Truepera radiovictrix (strain DSM 17093 / CIP 108686 / LMG 22925 / RQ-24)</name>
    <dbReference type="NCBI Taxonomy" id="649638"/>
    <lineage>
        <taxon>Bacteria</taxon>
        <taxon>Thermotogati</taxon>
        <taxon>Deinococcota</taxon>
        <taxon>Deinococci</taxon>
        <taxon>Trueperales</taxon>
        <taxon>Trueperaceae</taxon>
        <taxon>Truepera</taxon>
    </lineage>
</organism>
<reference evidence="5" key="1">
    <citation type="submission" date="2010-05" db="EMBL/GenBank/DDBJ databases">
        <title>The complete genome of Truepera radiovictris DSM 17093.</title>
        <authorList>
            <consortium name="US DOE Joint Genome Institute (JGI-PGF)"/>
            <person name="Lucas S."/>
            <person name="Copeland A."/>
            <person name="Lapidus A."/>
            <person name="Glavina del Rio T."/>
            <person name="Dalin E."/>
            <person name="Tice H."/>
            <person name="Bruce D."/>
            <person name="Goodwin L."/>
            <person name="Pitluck S."/>
            <person name="Kyrpides N."/>
            <person name="Mavromatis K."/>
            <person name="Ovchinnikova G."/>
            <person name="Munk A.C."/>
            <person name="Detter J.C."/>
            <person name="Han C."/>
            <person name="Tapia R."/>
            <person name="Land M."/>
            <person name="Hauser L."/>
            <person name="Markowitz V."/>
            <person name="Cheng J.-F."/>
            <person name="Hugenholtz P."/>
            <person name="Woyke T."/>
            <person name="Wu D."/>
            <person name="Tindall B."/>
            <person name="Pomrenke H.G."/>
            <person name="Brambilla E."/>
            <person name="Klenk H.-P."/>
            <person name="Eisen J.A."/>
        </authorList>
    </citation>
    <scope>NUCLEOTIDE SEQUENCE [LARGE SCALE GENOMIC DNA]</scope>
    <source>
        <strain evidence="5">DSM 17093 / CIP 108686 / LMG 22925 / RQ-24</strain>
    </source>
</reference>
<dbReference type="Proteomes" id="UP000000379">
    <property type="component" value="Chromosome"/>
</dbReference>
<dbReference type="GO" id="GO:0016787">
    <property type="term" value="F:hydrolase activity"/>
    <property type="evidence" value="ECO:0007669"/>
    <property type="project" value="UniProtKB-KW"/>
</dbReference>
<dbReference type="RefSeq" id="WP_013178999.1">
    <property type="nucleotide sequence ID" value="NC_014221.1"/>
</dbReference>
<dbReference type="GO" id="GO:0009231">
    <property type="term" value="P:riboflavin biosynthetic process"/>
    <property type="evidence" value="ECO:0007669"/>
    <property type="project" value="TreeGrafter"/>
</dbReference>
<dbReference type="NCBIfam" id="TIGR01549">
    <property type="entry name" value="HAD-SF-IA-v1"/>
    <property type="match status" value="1"/>
</dbReference>